<evidence type="ECO:0000313" key="8">
    <source>
        <dbReference type="Proteomes" id="UP001217754"/>
    </source>
</evidence>
<organism evidence="7 8">
    <name type="scientific">Malassezia japonica</name>
    <dbReference type="NCBI Taxonomy" id="223818"/>
    <lineage>
        <taxon>Eukaryota</taxon>
        <taxon>Fungi</taxon>
        <taxon>Dikarya</taxon>
        <taxon>Basidiomycota</taxon>
        <taxon>Ustilaginomycotina</taxon>
        <taxon>Malasseziomycetes</taxon>
        <taxon>Malasseziales</taxon>
        <taxon>Malasseziaceae</taxon>
        <taxon>Malassezia</taxon>
    </lineage>
</organism>
<evidence type="ECO:0000256" key="4">
    <source>
        <dbReference type="ARBA" id="ARBA00023242"/>
    </source>
</evidence>
<feature type="compositionally biased region" description="Basic and acidic residues" evidence="5">
    <location>
        <begin position="335"/>
        <end position="357"/>
    </location>
</feature>
<dbReference type="EMBL" id="CP119958">
    <property type="protein sequence ID" value="WFD37669.1"/>
    <property type="molecule type" value="Genomic_DNA"/>
</dbReference>
<feature type="domain" description="Pre-mRNA polyadenylation factor Fip1" evidence="6">
    <location>
        <begin position="186"/>
        <end position="227"/>
    </location>
</feature>
<comment type="subcellular location">
    <subcellularLocation>
        <location evidence="1">Nucleus</location>
    </subcellularLocation>
</comment>
<feature type="compositionally biased region" description="Low complexity" evidence="5">
    <location>
        <begin position="14"/>
        <end position="29"/>
    </location>
</feature>
<dbReference type="GO" id="GO:0005847">
    <property type="term" value="C:mRNA cleavage and polyadenylation specificity factor complex"/>
    <property type="evidence" value="ECO:0007669"/>
    <property type="project" value="TreeGrafter"/>
</dbReference>
<feature type="compositionally biased region" description="Basic and acidic residues" evidence="5">
    <location>
        <begin position="419"/>
        <end position="452"/>
    </location>
</feature>
<feature type="compositionally biased region" description="Basic and acidic residues" evidence="5">
    <location>
        <begin position="460"/>
        <end position="472"/>
    </location>
</feature>
<dbReference type="AlphaFoldDB" id="A0AAF0F096"/>
<dbReference type="InterPro" id="IPR007854">
    <property type="entry name" value="Fip1_dom"/>
</dbReference>
<name>A0AAF0F096_9BASI</name>
<accession>A0AAF0F096</accession>
<dbReference type="PRINTS" id="PR01217">
    <property type="entry name" value="PRICHEXTENSN"/>
</dbReference>
<dbReference type="InterPro" id="IPR051187">
    <property type="entry name" value="Pre-mRNA_3'-end_processing_reg"/>
</dbReference>
<feature type="compositionally biased region" description="Basic and acidic residues" evidence="5">
    <location>
        <begin position="379"/>
        <end position="398"/>
    </location>
</feature>
<protein>
    <submittedName>
        <fullName evidence="7">Cleavage polyadenylation factor subunit fip1</fullName>
    </submittedName>
</protein>
<keyword evidence="4" id="KW-0539">Nucleus</keyword>
<feature type="compositionally biased region" description="Low complexity" evidence="5">
    <location>
        <begin position="297"/>
        <end position="312"/>
    </location>
</feature>
<keyword evidence="8" id="KW-1185">Reference proteome</keyword>
<reference evidence="7" key="1">
    <citation type="submission" date="2023-03" db="EMBL/GenBank/DDBJ databases">
        <title>Mating type loci evolution in Malassezia.</title>
        <authorList>
            <person name="Coelho M.A."/>
        </authorList>
    </citation>
    <scope>NUCLEOTIDE SEQUENCE</scope>
    <source>
        <strain evidence="7">CBS 9431</strain>
    </source>
</reference>
<evidence type="ECO:0000313" key="7">
    <source>
        <dbReference type="EMBL" id="WFD37669.1"/>
    </source>
</evidence>
<feature type="compositionally biased region" description="Pro residues" evidence="5">
    <location>
        <begin position="98"/>
        <end position="111"/>
    </location>
</feature>
<gene>
    <name evidence="7" type="primary">FIP1</name>
    <name evidence="7" type="ORF">MJAP1_000616</name>
</gene>
<dbReference type="Proteomes" id="UP001217754">
    <property type="component" value="Chromosome 1"/>
</dbReference>
<comment type="similarity">
    <text evidence="2">Belongs to the FIP1 family.</text>
</comment>
<evidence type="ECO:0000259" key="6">
    <source>
        <dbReference type="Pfam" id="PF05182"/>
    </source>
</evidence>
<evidence type="ECO:0000256" key="2">
    <source>
        <dbReference type="ARBA" id="ARBA00007459"/>
    </source>
</evidence>
<dbReference type="GO" id="GO:0006397">
    <property type="term" value="P:mRNA processing"/>
    <property type="evidence" value="ECO:0007669"/>
    <property type="project" value="UniProtKB-KW"/>
</dbReference>
<evidence type="ECO:0000256" key="1">
    <source>
        <dbReference type="ARBA" id="ARBA00004123"/>
    </source>
</evidence>
<sequence>MDDDEAFLYGNDTPAAPVAPVAEPSAPESAPTPQPAAPAAADEEEDEGMEDSDESDIEFIIDPNAPAVPPPRSATYAPTQPQSSPSKAADAPAAAPVAPAPAEPVPVPSTPAPATEPIAPKPVPVAAPVPVQSTADLPPEGPAVPAASTAPELNLEPSASALQYPPTEPVYDAVPGQDQNPLTIYQVDIDSLPEKPWRRPGANMSDWFNYGFDETTWAMWCAQKNRMDQTRTDFTTILKDGAPDASADAPYAPPDVQDDAQNPMANLTAMFAPGMMGMPGMQWPMMQGMMPGAPDAPDAMGMMGMPPQGEGDAANMPSGWTGGHPLPPAPQFAQEDARGTDSDSRDAHGRSRRDRGPRSGSRRDRRRHDDRSEEDDAYAPEHHPSAPRRDRYSDRDAEALDYGSHAPHDDDRRHRRSPARHDDDRHHDDAPRGSRDRPSRRERDRHRSDRRAGRGGQKRGAPEGDDHGDYAAKRFHGGRP</sequence>
<dbReference type="PANTHER" id="PTHR13484">
    <property type="entry name" value="FIP1-LIKE 1 PROTEIN"/>
    <property type="match status" value="1"/>
</dbReference>
<feature type="region of interest" description="Disordered" evidence="5">
    <location>
        <begin position="1"/>
        <end position="117"/>
    </location>
</feature>
<keyword evidence="3" id="KW-0507">mRNA processing</keyword>
<proteinExistence type="inferred from homology"/>
<evidence type="ECO:0000256" key="3">
    <source>
        <dbReference type="ARBA" id="ARBA00022664"/>
    </source>
</evidence>
<feature type="region of interest" description="Disordered" evidence="5">
    <location>
        <begin position="297"/>
        <end position="480"/>
    </location>
</feature>
<dbReference type="RefSeq" id="XP_060120566.1">
    <property type="nucleotide sequence ID" value="XM_060264583.1"/>
</dbReference>
<dbReference type="GeneID" id="85224265"/>
<feature type="compositionally biased region" description="Low complexity" evidence="5">
    <location>
        <begin position="81"/>
        <end position="97"/>
    </location>
</feature>
<dbReference type="PANTHER" id="PTHR13484:SF0">
    <property type="entry name" value="PRE-MRNA 3'-END-PROCESSING FACTOR FIP1"/>
    <property type="match status" value="1"/>
</dbReference>
<dbReference type="Pfam" id="PF05182">
    <property type="entry name" value="Fip1"/>
    <property type="match status" value="1"/>
</dbReference>
<feature type="compositionally biased region" description="Acidic residues" evidence="5">
    <location>
        <begin position="41"/>
        <end position="59"/>
    </location>
</feature>
<evidence type="ECO:0000256" key="5">
    <source>
        <dbReference type="SAM" id="MobiDB-lite"/>
    </source>
</evidence>